<comment type="pathway">
    <text evidence="5">Amino-sugar metabolism; 1,6-anhydro-N-acetylmuramate degradation.</text>
</comment>
<dbReference type="AlphaFoldDB" id="A0A1Q2CUD8"/>
<dbReference type="NCBIfam" id="NF003915">
    <property type="entry name" value="PRK05441.1"/>
    <property type="match status" value="1"/>
</dbReference>
<dbReference type="STRING" id="399497.BW733_01600"/>
<comment type="subunit">
    <text evidence="1 12">Homodimer.</text>
</comment>
<comment type="catalytic activity">
    <reaction evidence="4 12">
        <text>N-acetyl-D-muramate 6-phosphate + H2O = N-acetyl-D-glucosamine 6-phosphate + (R)-lactate</text>
        <dbReference type="Rhea" id="RHEA:26410"/>
        <dbReference type="ChEBI" id="CHEBI:15377"/>
        <dbReference type="ChEBI" id="CHEBI:16004"/>
        <dbReference type="ChEBI" id="CHEBI:57513"/>
        <dbReference type="ChEBI" id="CHEBI:58722"/>
        <dbReference type="EC" id="4.2.1.126"/>
    </reaction>
</comment>
<dbReference type="InterPro" id="IPR005488">
    <property type="entry name" value="Etherase_MurQ"/>
</dbReference>
<sequence>MLQIRSPPKERAVTNTTESRNPRTLNLDELGTEEFLTVMNDEDRRVPAAVAEALPEIALAVDLIAERMRSGGRLIYLGAGTSGRLGVLDAAECPPTFGTDPGEVIGLLAGGEGAMFRAVEGAEDSASLGADDLRGINLTLDDVVVGIAASGGTPYVIGGLDHARGIGAGTVSLTCNRGAPVSDHADVAIEVDNGPEVLTGSTRLKAGTSQKLVLNMLSTATMVRLGKVYGNLMVDVKATNIKLRDRVIRIVRAATDCSADEAKAALDQADNHAKTAIVMILCGVDAPTARERLATADGFVRSAITRQ</sequence>
<evidence type="ECO:0000256" key="4">
    <source>
        <dbReference type="ARBA" id="ARBA00051747"/>
    </source>
</evidence>
<dbReference type="SUPFAM" id="SSF53697">
    <property type="entry name" value="SIS domain"/>
    <property type="match status" value="1"/>
</dbReference>
<dbReference type="GO" id="GO:0097173">
    <property type="term" value="P:N-acetylmuramic acid catabolic process"/>
    <property type="evidence" value="ECO:0007669"/>
    <property type="project" value="UniProtKB-UniPathway"/>
</dbReference>
<dbReference type="EC" id="4.2.1.126" evidence="8 12"/>
<evidence type="ECO:0000256" key="1">
    <source>
        <dbReference type="ARBA" id="ARBA00011738"/>
    </source>
</evidence>
<evidence type="ECO:0000259" key="14">
    <source>
        <dbReference type="PROSITE" id="PS51464"/>
    </source>
</evidence>
<dbReference type="GO" id="GO:0046348">
    <property type="term" value="P:amino sugar catabolic process"/>
    <property type="evidence" value="ECO:0007669"/>
    <property type="project" value="InterPro"/>
</dbReference>
<evidence type="ECO:0000256" key="9">
    <source>
        <dbReference type="ARBA" id="ARBA00070061"/>
    </source>
</evidence>
<dbReference type="NCBIfam" id="TIGR00274">
    <property type="entry name" value="N-acetylmuramic acid 6-phosphate etherase"/>
    <property type="match status" value="1"/>
</dbReference>
<evidence type="ECO:0000256" key="13">
    <source>
        <dbReference type="SAM" id="MobiDB-lite"/>
    </source>
</evidence>
<dbReference type="GO" id="GO:0016835">
    <property type="term" value="F:carbon-oxygen lyase activity"/>
    <property type="evidence" value="ECO:0007669"/>
    <property type="project" value="UniProtKB-UniRule"/>
</dbReference>
<dbReference type="FunFam" id="1.10.8.1080:FF:000001">
    <property type="entry name" value="N-acetylmuramic acid 6-phosphate etherase"/>
    <property type="match status" value="1"/>
</dbReference>
<dbReference type="GO" id="GO:0097367">
    <property type="term" value="F:carbohydrate derivative binding"/>
    <property type="evidence" value="ECO:0007669"/>
    <property type="project" value="InterPro"/>
</dbReference>
<evidence type="ECO:0000256" key="10">
    <source>
        <dbReference type="ARBA" id="ARBA00077905"/>
    </source>
</evidence>
<dbReference type="Proteomes" id="UP000188235">
    <property type="component" value="Chromosome"/>
</dbReference>
<dbReference type="FunFam" id="3.40.50.10490:FF:000014">
    <property type="entry name" value="N-acetylmuramic acid 6-phosphate etherase"/>
    <property type="match status" value="1"/>
</dbReference>
<dbReference type="GO" id="GO:0016803">
    <property type="term" value="F:ether hydrolase activity"/>
    <property type="evidence" value="ECO:0007669"/>
    <property type="project" value="TreeGrafter"/>
</dbReference>
<gene>
    <name evidence="12" type="primary">murQ</name>
    <name evidence="15" type="ORF">BW733_01600</name>
</gene>
<evidence type="ECO:0000256" key="6">
    <source>
        <dbReference type="ARBA" id="ARBA00060672"/>
    </source>
</evidence>
<dbReference type="KEGG" id="tfa:BW733_01600"/>
<proteinExistence type="inferred from homology"/>
<evidence type="ECO:0000256" key="7">
    <source>
        <dbReference type="ARBA" id="ARBA00061234"/>
    </source>
</evidence>
<dbReference type="PROSITE" id="PS01272">
    <property type="entry name" value="GCKR"/>
    <property type="match status" value="1"/>
</dbReference>
<feature type="region of interest" description="Disordered" evidence="13">
    <location>
        <begin position="1"/>
        <end position="21"/>
    </location>
</feature>
<evidence type="ECO:0000256" key="11">
    <source>
        <dbReference type="ARBA" id="ARBA00084049"/>
    </source>
</evidence>
<dbReference type="InterPro" id="IPR040190">
    <property type="entry name" value="MURQ/GCKR"/>
</dbReference>
<dbReference type="InterPro" id="IPR046348">
    <property type="entry name" value="SIS_dom_sf"/>
</dbReference>
<evidence type="ECO:0000256" key="3">
    <source>
        <dbReference type="ARBA" id="ARBA00023277"/>
    </source>
</evidence>
<dbReference type="Gene3D" id="1.10.8.1080">
    <property type="match status" value="1"/>
</dbReference>
<protein>
    <recommendedName>
        <fullName evidence="9 12">N-acetylmuramic acid 6-phosphate etherase</fullName>
        <shortName evidence="12">MurNAc-6-P etherase</shortName>
        <ecNumber evidence="8 12">4.2.1.126</ecNumber>
    </recommendedName>
    <alternativeName>
        <fullName evidence="11 12">N-acetylmuramic acid 6-phosphate hydrolase</fullName>
    </alternativeName>
    <alternativeName>
        <fullName evidence="10 12">N-acetylmuramic acid 6-phosphate lyase</fullName>
    </alternativeName>
</protein>
<name>A0A1Q2CUD8_9ACTN</name>
<evidence type="ECO:0000256" key="5">
    <source>
        <dbReference type="ARBA" id="ARBA00060595"/>
    </source>
</evidence>
<dbReference type="PROSITE" id="PS51464">
    <property type="entry name" value="SIS"/>
    <property type="match status" value="1"/>
</dbReference>
<keyword evidence="3 12" id="KW-0119">Carbohydrate metabolism</keyword>
<comment type="miscellaneous">
    <text evidence="12">A lyase-type mechanism (elimination/hydration) is suggested for the cleavage of the lactyl ether bond of MurNAc 6-phosphate, with the formation of an alpha,beta-unsaturated aldehyde intermediate with (E)-stereochemistry, followed by the syn addition of water to give product.</text>
</comment>
<dbReference type="EMBL" id="CP019607">
    <property type="protein sequence ID" value="AQP49719.1"/>
    <property type="molecule type" value="Genomic_DNA"/>
</dbReference>
<dbReference type="UniPathway" id="UPA00342"/>
<dbReference type="PANTHER" id="PTHR10088">
    <property type="entry name" value="GLUCOKINASE REGULATORY PROTEIN"/>
    <property type="match status" value="1"/>
</dbReference>
<evidence type="ECO:0000256" key="2">
    <source>
        <dbReference type="ARBA" id="ARBA00023239"/>
    </source>
</evidence>
<accession>A0A1Q2CUD8</accession>
<dbReference type="InterPro" id="IPR005486">
    <property type="entry name" value="Glucokinase_regulatory_CS"/>
</dbReference>
<comment type="similarity">
    <text evidence="7 12">Belongs to the GCKR-like family. MurNAc-6-P etherase subfamily.</text>
</comment>
<comment type="pathway">
    <text evidence="12">Amino-sugar metabolism; N-acetylmuramate degradation.</text>
</comment>
<dbReference type="CDD" id="cd05007">
    <property type="entry name" value="SIS_Etherase"/>
    <property type="match status" value="1"/>
</dbReference>
<dbReference type="InterPro" id="IPR001347">
    <property type="entry name" value="SIS_dom"/>
</dbReference>
<reference evidence="15 16" key="1">
    <citation type="journal article" date="2008" name="Int. J. Syst. Evol. Microbiol.">
        <title>Tessaracoccus flavescens sp. nov., isolated from marine sediment.</title>
        <authorList>
            <person name="Lee D.W."/>
            <person name="Lee S.D."/>
        </authorList>
    </citation>
    <scope>NUCLEOTIDE SEQUENCE [LARGE SCALE GENOMIC DNA]</scope>
    <source>
        <strain evidence="15 16">SST-39T</strain>
    </source>
</reference>
<evidence type="ECO:0000256" key="12">
    <source>
        <dbReference type="HAMAP-Rule" id="MF_00068"/>
    </source>
</evidence>
<keyword evidence="16" id="KW-1185">Reference proteome</keyword>
<dbReference type="Gene3D" id="3.40.50.10490">
    <property type="entry name" value="Glucose-6-phosphate isomerase like protein, domain 1"/>
    <property type="match status" value="1"/>
</dbReference>
<dbReference type="HAMAP" id="MF_00068">
    <property type="entry name" value="MurQ"/>
    <property type="match status" value="1"/>
</dbReference>
<dbReference type="PANTHER" id="PTHR10088:SF4">
    <property type="entry name" value="GLUCOKINASE REGULATORY PROTEIN"/>
    <property type="match status" value="1"/>
</dbReference>
<feature type="domain" description="SIS" evidence="14">
    <location>
        <begin position="64"/>
        <end position="227"/>
    </location>
</feature>
<comment type="pathway">
    <text evidence="6">Cell wall biogenesis.</text>
</comment>
<comment type="function">
    <text evidence="12">Specifically catalyzes the cleavage of the D-lactyl ether substituent of MurNAc 6-phosphate, producing GlcNAc 6-phosphate and D-lactate.</text>
</comment>
<feature type="active site" description="Proton donor" evidence="12">
    <location>
        <position position="92"/>
    </location>
</feature>
<evidence type="ECO:0000313" key="16">
    <source>
        <dbReference type="Proteomes" id="UP000188235"/>
    </source>
</evidence>
<organism evidence="15 16">
    <name type="scientific">Tessaracoccus flavescens</name>
    <dbReference type="NCBI Taxonomy" id="399497"/>
    <lineage>
        <taxon>Bacteria</taxon>
        <taxon>Bacillati</taxon>
        <taxon>Actinomycetota</taxon>
        <taxon>Actinomycetes</taxon>
        <taxon>Propionibacteriales</taxon>
        <taxon>Propionibacteriaceae</taxon>
        <taxon>Tessaracoccus</taxon>
    </lineage>
</organism>
<dbReference type="Pfam" id="PF22645">
    <property type="entry name" value="GKRP_SIS_N"/>
    <property type="match status" value="1"/>
</dbReference>
<feature type="active site" evidence="12">
    <location>
        <position position="123"/>
    </location>
</feature>
<evidence type="ECO:0000313" key="15">
    <source>
        <dbReference type="EMBL" id="AQP49719.1"/>
    </source>
</evidence>
<dbReference type="NCBIfam" id="NF009222">
    <property type="entry name" value="PRK12570.1"/>
    <property type="match status" value="1"/>
</dbReference>
<keyword evidence="2 12" id="KW-0456">Lyase</keyword>
<evidence type="ECO:0000256" key="8">
    <source>
        <dbReference type="ARBA" id="ARBA00067056"/>
    </source>
</evidence>
<dbReference type="GO" id="GO:0009254">
    <property type="term" value="P:peptidoglycan turnover"/>
    <property type="evidence" value="ECO:0007669"/>
    <property type="project" value="TreeGrafter"/>
</dbReference>
<dbReference type="OrthoDB" id="9813395at2"/>